<name>A0A221P5E8_9ACTN</name>
<evidence type="ECO:0000313" key="1">
    <source>
        <dbReference type="EMBL" id="ASN27025.1"/>
    </source>
</evidence>
<dbReference type="RefSeq" id="WP_043432514.1">
    <property type="nucleotide sequence ID" value="NZ_CP021080.1"/>
</dbReference>
<organism evidence="1 2">
    <name type="scientific">Streptomyces pluripotens</name>
    <dbReference type="NCBI Taxonomy" id="1355015"/>
    <lineage>
        <taxon>Bacteria</taxon>
        <taxon>Bacillati</taxon>
        <taxon>Actinomycetota</taxon>
        <taxon>Actinomycetes</taxon>
        <taxon>Kitasatosporales</taxon>
        <taxon>Streptomycetaceae</taxon>
        <taxon>Streptomyces</taxon>
    </lineage>
</organism>
<dbReference type="EMBL" id="CP022433">
    <property type="protein sequence ID" value="ASN27025.1"/>
    <property type="molecule type" value="Genomic_DNA"/>
</dbReference>
<evidence type="ECO:0000313" key="2">
    <source>
        <dbReference type="Proteomes" id="UP000031501"/>
    </source>
</evidence>
<dbReference type="OrthoDB" id="7941246at2"/>
<keyword evidence="2" id="KW-1185">Reference proteome</keyword>
<accession>A0A221P5E8</accession>
<dbReference type="SUPFAM" id="SSF51735">
    <property type="entry name" value="NAD(P)-binding Rossmann-fold domains"/>
    <property type="match status" value="1"/>
</dbReference>
<dbReference type="Gene3D" id="3.40.50.720">
    <property type="entry name" value="NAD(P)-binding Rossmann-like Domain"/>
    <property type="match status" value="1"/>
</dbReference>
<reference evidence="1 2" key="1">
    <citation type="submission" date="2017-07" db="EMBL/GenBank/DDBJ databases">
        <title>Genome sequence of Streptomyces pluripotens MUSC 137T.</title>
        <authorList>
            <person name="Ser H.-L."/>
            <person name="Lee L.-H."/>
        </authorList>
    </citation>
    <scope>NUCLEOTIDE SEQUENCE [LARGE SCALE GENOMIC DNA]</scope>
    <source>
        <strain evidence="1 2">MUSC 137</strain>
    </source>
</reference>
<dbReference type="AlphaFoldDB" id="A0A221P5E8"/>
<dbReference type="KEGG" id="splu:LK06_025630"/>
<dbReference type="STRING" id="1355015.LK06_025630"/>
<sequence length="340" mass="36511">MRLLVIGGTVFLGKAFVAGALARGWEVTTFHRGRSGADLPGVETITGDRENEADLARLAAAGPWDAVVDVCGYVPRTVGASARALSPQAGTYLYISSINALQPWPAAPVDESSPRFACSPDAGPDHGQYPALKAGCERAVERDFDGRALVLRPGVVIGPGDRMRRIPYWLRRAAQGGPMLAPGSPGRTMQLIDARDIAAFGLDRIAAGGSGTYLTTGEPSNATWGQLIDCVVSLTGAGTEPVWVEDAFLATQQIPPFVTVPFWAPPMEQLAGVWGFSSKKALEAGLRCRPFAESVRDTWTWMTEQGGMEEAFAEYRYPDQTLTREREAQILAAWDARESG</sequence>
<gene>
    <name evidence="1" type="ORF">LK07_26790</name>
</gene>
<protein>
    <submittedName>
        <fullName evidence="1">NAD-dependent epimerase</fullName>
    </submittedName>
</protein>
<proteinExistence type="predicted"/>
<dbReference type="Proteomes" id="UP000031501">
    <property type="component" value="Chromosome"/>
</dbReference>
<dbReference type="InterPro" id="IPR036291">
    <property type="entry name" value="NAD(P)-bd_dom_sf"/>
</dbReference>